<feature type="transmembrane region" description="Helical" evidence="1">
    <location>
        <begin position="44"/>
        <end position="65"/>
    </location>
</feature>
<keyword evidence="1" id="KW-1133">Transmembrane helix</keyword>
<evidence type="ECO:0000256" key="1">
    <source>
        <dbReference type="SAM" id="Phobius"/>
    </source>
</evidence>
<dbReference type="Proteomes" id="UP000762676">
    <property type="component" value="Unassembled WGS sequence"/>
</dbReference>
<keyword evidence="1" id="KW-0472">Membrane</keyword>
<protein>
    <submittedName>
        <fullName evidence="2">Uncharacterized protein</fullName>
    </submittedName>
</protein>
<keyword evidence="1" id="KW-0812">Transmembrane</keyword>
<dbReference type="AlphaFoldDB" id="A0AAV4GNS9"/>
<comment type="caution">
    <text evidence="2">The sequence shown here is derived from an EMBL/GenBank/DDBJ whole genome shotgun (WGS) entry which is preliminary data.</text>
</comment>
<accession>A0AAV4GNS9</accession>
<dbReference type="EMBL" id="BMAT01001502">
    <property type="protein sequence ID" value="GFR87184.1"/>
    <property type="molecule type" value="Genomic_DNA"/>
</dbReference>
<name>A0AAV4GNS9_9GAST</name>
<proteinExistence type="predicted"/>
<feature type="transmembrane region" description="Helical" evidence="1">
    <location>
        <begin position="12"/>
        <end position="38"/>
    </location>
</feature>
<reference evidence="2 3" key="1">
    <citation type="journal article" date="2021" name="Elife">
        <title>Chloroplast acquisition without the gene transfer in kleptoplastic sea slugs, Plakobranchus ocellatus.</title>
        <authorList>
            <person name="Maeda T."/>
            <person name="Takahashi S."/>
            <person name="Yoshida T."/>
            <person name="Shimamura S."/>
            <person name="Takaki Y."/>
            <person name="Nagai Y."/>
            <person name="Toyoda A."/>
            <person name="Suzuki Y."/>
            <person name="Arimoto A."/>
            <person name="Ishii H."/>
            <person name="Satoh N."/>
            <person name="Nishiyama T."/>
            <person name="Hasebe M."/>
            <person name="Maruyama T."/>
            <person name="Minagawa J."/>
            <person name="Obokata J."/>
            <person name="Shigenobu S."/>
        </authorList>
    </citation>
    <scope>NUCLEOTIDE SEQUENCE [LARGE SCALE GENOMIC DNA]</scope>
</reference>
<sequence length="283" mass="31075">MLWSPKDLRERTVIVVVVVLVVVAVVVVVEVAVVVVIIHVVAVVVIVVAAAIVVVVLSLSINLFYNIEADDHLKRFYAGQFFITSRIRTRAINHPRAWLALHTRSLGSAPRSRPVKSSTFPGVLNDRSNIEIILGWALVESECKPPGQAERCLSALKSFASSEFKGNTGQKKYHLNDPEIDLPRDCLPLSKSRLPALALTKPLGPDKKSELAEDYGANERCSPARHSTEVPDGRLLLSFSEMSKPKGRRPRMVWVLIGREAKTLPGWLLFGLANVGKSAGSFC</sequence>
<evidence type="ECO:0000313" key="3">
    <source>
        <dbReference type="Proteomes" id="UP000762676"/>
    </source>
</evidence>
<organism evidence="2 3">
    <name type="scientific">Elysia marginata</name>
    <dbReference type="NCBI Taxonomy" id="1093978"/>
    <lineage>
        <taxon>Eukaryota</taxon>
        <taxon>Metazoa</taxon>
        <taxon>Spiralia</taxon>
        <taxon>Lophotrochozoa</taxon>
        <taxon>Mollusca</taxon>
        <taxon>Gastropoda</taxon>
        <taxon>Heterobranchia</taxon>
        <taxon>Euthyneura</taxon>
        <taxon>Panpulmonata</taxon>
        <taxon>Sacoglossa</taxon>
        <taxon>Placobranchoidea</taxon>
        <taxon>Plakobranchidae</taxon>
        <taxon>Elysia</taxon>
    </lineage>
</organism>
<evidence type="ECO:0000313" key="2">
    <source>
        <dbReference type="EMBL" id="GFR87184.1"/>
    </source>
</evidence>
<gene>
    <name evidence="2" type="ORF">ElyMa_000740200</name>
</gene>
<keyword evidence="3" id="KW-1185">Reference proteome</keyword>